<accession>A0ACA9LXL5</accession>
<protein>
    <submittedName>
        <fullName evidence="1">14564_t:CDS:1</fullName>
    </submittedName>
</protein>
<dbReference type="Proteomes" id="UP000789525">
    <property type="component" value="Unassembled WGS sequence"/>
</dbReference>
<feature type="non-terminal residue" evidence="1">
    <location>
        <position position="1"/>
    </location>
</feature>
<evidence type="ECO:0000313" key="2">
    <source>
        <dbReference type="Proteomes" id="UP000789525"/>
    </source>
</evidence>
<proteinExistence type="predicted"/>
<comment type="caution">
    <text evidence="1">The sequence shown here is derived from an EMBL/GenBank/DDBJ whole genome shotgun (WGS) entry which is preliminary data.</text>
</comment>
<gene>
    <name evidence="1" type="ORF">ACOLOM_LOCUS4939</name>
</gene>
<dbReference type="EMBL" id="CAJVPT010008575">
    <property type="protein sequence ID" value="CAG8553247.1"/>
    <property type="molecule type" value="Genomic_DNA"/>
</dbReference>
<organism evidence="1 2">
    <name type="scientific">Acaulospora colombiana</name>
    <dbReference type="NCBI Taxonomy" id="27376"/>
    <lineage>
        <taxon>Eukaryota</taxon>
        <taxon>Fungi</taxon>
        <taxon>Fungi incertae sedis</taxon>
        <taxon>Mucoromycota</taxon>
        <taxon>Glomeromycotina</taxon>
        <taxon>Glomeromycetes</taxon>
        <taxon>Diversisporales</taxon>
        <taxon>Acaulosporaceae</taxon>
        <taxon>Acaulospora</taxon>
    </lineage>
</organism>
<reference evidence="1" key="1">
    <citation type="submission" date="2021-06" db="EMBL/GenBank/DDBJ databases">
        <authorList>
            <person name="Kallberg Y."/>
            <person name="Tangrot J."/>
            <person name="Rosling A."/>
        </authorList>
    </citation>
    <scope>NUCLEOTIDE SEQUENCE</scope>
    <source>
        <strain evidence="1">CL356</strain>
    </source>
</reference>
<keyword evidence="2" id="KW-1185">Reference proteome</keyword>
<sequence>SIQEATNHIHKMIIQEAAEHIYEIKVIDSHIRGMIIQVIDDHIRRVIKVIIIDIGEMGLDINEIQITKNLNMVVEVNVFNLY</sequence>
<name>A0ACA9LXL5_9GLOM</name>
<evidence type="ECO:0000313" key="1">
    <source>
        <dbReference type="EMBL" id="CAG8553247.1"/>
    </source>
</evidence>